<reference evidence="4 5" key="1">
    <citation type="submission" date="2021-01" db="EMBL/GenBank/DDBJ databases">
        <title>Whole genome shotgun sequence of Planotetraspora mira NBRC 15435.</title>
        <authorList>
            <person name="Komaki H."/>
            <person name="Tamura T."/>
        </authorList>
    </citation>
    <scope>NUCLEOTIDE SEQUENCE [LARGE SCALE GENOMIC DNA]</scope>
    <source>
        <strain evidence="4 5">NBRC 15435</strain>
    </source>
</reference>
<accession>A0A8J3X5M0</accession>
<dbReference type="InterPro" id="IPR004305">
    <property type="entry name" value="Thiaminase-2/PQQC"/>
</dbReference>
<protein>
    <recommendedName>
        <fullName evidence="3">Thiaminase-2/PQQC domain-containing protein</fullName>
    </recommendedName>
</protein>
<feature type="domain" description="Thiaminase-2/PQQC" evidence="3">
    <location>
        <begin position="87"/>
        <end position="285"/>
    </location>
</feature>
<evidence type="ECO:0000256" key="1">
    <source>
        <dbReference type="ARBA" id="ARBA00004948"/>
    </source>
</evidence>
<dbReference type="EMBL" id="BOOO01000013">
    <property type="protein sequence ID" value="GII28897.1"/>
    <property type="molecule type" value="Genomic_DNA"/>
</dbReference>
<gene>
    <name evidence="4" type="ORF">Pmi06nite_23390</name>
</gene>
<comment type="caution">
    <text evidence="4">The sequence shown here is derived from an EMBL/GenBank/DDBJ whole genome shotgun (WGS) entry which is preliminary data.</text>
</comment>
<keyword evidence="5" id="KW-1185">Reference proteome</keyword>
<feature type="region of interest" description="Disordered" evidence="2">
    <location>
        <begin position="1"/>
        <end position="37"/>
    </location>
</feature>
<evidence type="ECO:0000313" key="5">
    <source>
        <dbReference type="Proteomes" id="UP000650628"/>
    </source>
</evidence>
<comment type="pathway">
    <text evidence="1">Cofactor biosynthesis; thiamine diphosphate biosynthesis.</text>
</comment>
<dbReference type="InterPro" id="IPR016084">
    <property type="entry name" value="Haem_Oase-like_multi-hlx"/>
</dbReference>
<dbReference type="Proteomes" id="UP000650628">
    <property type="component" value="Unassembled WGS sequence"/>
</dbReference>
<proteinExistence type="predicted"/>
<dbReference type="SUPFAM" id="SSF48613">
    <property type="entry name" value="Heme oxygenase-like"/>
    <property type="match status" value="1"/>
</dbReference>
<dbReference type="GO" id="GO:0005829">
    <property type="term" value="C:cytosol"/>
    <property type="evidence" value="ECO:0007669"/>
    <property type="project" value="TreeGrafter"/>
</dbReference>
<dbReference type="PANTHER" id="PTHR43198">
    <property type="entry name" value="BIFUNCTIONAL TH2 PROTEIN"/>
    <property type="match status" value="1"/>
</dbReference>
<evidence type="ECO:0000256" key="2">
    <source>
        <dbReference type="SAM" id="MobiDB-lite"/>
    </source>
</evidence>
<dbReference type="AlphaFoldDB" id="A0A8J3X5M0"/>
<name>A0A8J3X5M0_9ACTN</name>
<dbReference type="InterPro" id="IPR050967">
    <property type="entry name" value="Thiamine_Salvage_TenA"/>
</dbReference>
<evidence type="ECO:0000313" key="4">
    <source>
        <dbReference type="EMBL" id="GII28897.1"/>
    </source>
</evidence>
<dbReference type="RefSeq" id="WP_203952915.1">
    <property type="nucleotide sequence ID" value="NZ_BOOO01000013.1"/>
</dbReference>
<dbReference type="Pfam" id="PF03070">
    <property type="entry name" value="TENA_THI-4"/>
    <property type="match status" value="1"/>
</dbReference>
<dbReference type="Gene3D" id="1.20.910.10">
    <property type="entry name" value="Heme oxygenase-like"/>
    <property type="match status" value="1"/>
</dbReference>
<evidence type="ECO:0000259" key="3">
    <source>
        <dbReference type="Pfam" id="PF03070"/>
    </source>
</evidence>
<organism evidence="4 5">
    <name type="scientific">Planotetraspora mira</name>
    <dbReference type="NCBI Taxonomy" id="58121"/>
    <lineage>
        <taxon>Bacteria</taxon>
        <taxon>Bacillati</taxon>
        <taxon>Actinomycetota</taxon>
        <taxon>Actinomycetes</taxon>
        <taxon>Streptosporangiales</taxon>
        <taxon>Streptosporangiaceae</taxon>
        <taxon>Planotetraspora</taxon>
    </lineage>
</organism>
<feature type="compositionally biased region" description="Low complexity" evidence="2">
    <location>
        <begin position="1"/>
        <end position="16"/>
    </location>
</feature>
<sequence>MDEAVAVGTTGALVTGGNTGHTWGGSERGPRPEVRRGRRYARRVELQDGAVDAQANDPHDPPAPEYEVWRTTAADPAFSEWLRSASEPDWTAVVTHPFAAAIIRGEADMRRYLVQDFQFVDAFTALLGAAVAGADRFESRVPFGRFLGQIVTDTERSYFHRALAALGVDADDVTSPELEPVTVRFRALMDEARVSQEYPVVLAVLCLAEWIYLGWASRAAEPLPEEFLYREWIDLHSGPDFEAWVGFLRGELDRLGPSLGEEGQARVLGFFREAARLERGFFDMAQG</sequence>
<feature type="compositionally biased region" description="Gly residues" evidence="2">
    <location>
        <begin position="17"/>
        <end position="27"/>
    </location>
</feature>
<dbReference type="PANTHER" id="PTHR43198:SF2">
    <property type="entry name" value="SI:CH1073-67J19.1-RELATED"/>
    <property type="match status" value="1"/>
</dbReference>
<dbReference type="CDD" id="cd19358">
    <property type="entry name" value="TenA_E_Spr0628-like"/>
    <property type="match status" value="1"/>
</dbReference>